<organism evidence="9 10">
    <name type="scientific">Spinacia oleracea</name>
    <name type="common">Spinach</name>
    <dbReference type="NCBI Taxonomy" id="3562"/>
    <lineage>
        <taxon>Eukaryota</taxon>
        <taxon>Viridiplantae</taxon>
        <taxon>Streptophyta</taxon>
        <taxon>Embryophyta</taxon>
        <taxon>Tracheophyta</taxon>
        <taxon>Spermatophyta</taxon>
        <taxon>Magnoliopsida</taxon>
        <taxon>eudicotyledons</taxon>
        <taxon>Gunneridae</taxon>
        <taxon>Pentapetalae</taxon>
        <taxon>Caryophyllales</taxon>
        <taxon>Chenopodiaceae</taxon>
        <taxon>Chenopodioideae</taxon>
        <taxon>Anserineae</taxon>
        <taxon>Spinacia</taxon>
    </lineage>
</organism>
<dbReference type="OrthoDB" id="40134at2759"/>
<evidence type="ECO:0000256" key="6">
    <source>
        <dbReference type="ARBA" id="ARBA00023136"/>
    </source>
</evidence>
<feature type="transmembrane region" description="Helical" evidence="7">
    <location>
        <begin position="383"/>
        <end position="401"/>
    </location>
</feature>
<keyword evidence="4" id="KW-0029">Amino-acid transport</keyword>
<feature type="transmembrane region" description="Helical" evidence="7">
    <location>
        <begin position="67"/>
        <end position="92"/>
    </location>
</feature>
<dbReference type="InterPro" id="IPR013057">
    <property type="entry name" value="AA_transpt_TM"/>
</dbReference>
<evidence type="ECO:0000259" key="8">
    <source>
        <dbReference type="Pfam" id="PF01490"/>
    </source>
</evidence>
<feature type="transmembrane region" description="Helical" evidence="7">
    <location>
        <begin position="113"/>
        <end position="136"/>
    </location>
</feature>
<sequence length="483" mass="53088">MVSENIPELVPLLPCKQIDDDDDATSLYDQPSGTWLHCGYHLTTSIVAPPLLNLPYAICLLGWNKGMIYLIIGALVTFYTYNLLSMVLEHYASKGLRFLRFQDMADHILGKTWGRYFVGPVQLAVCYGSVISLIILGGQCMKTIYSLVWPNGEMEVYEFVMMYGGAVLLVAQVPSFHSLRHINLVSLVLSLAYSAFAAAGAIYIGISSPVPVDYSIVGSTENKIFGSFTAITMIAASFGNGIIPEIQATIAAPVKGKMFKGLSLCYTVVLLTFFSVAASGYWAFGNGANSFLLNNFVDKNGNVLLPKWFLITTISFIILQISAVSGVYLQPANILLEETFVDPKCKPFSQRNVISRVVSRSISVMIATTIAAMLPFFGDFNALIGAFGFIPLDFILPVIFFNLTFKPSKKSGIFWLNFIIAFVFSLIMVIGVFASARQIVLDANAVHSFDRLSTSWRLPSVLDTTWKSFSSYLPINDNSFASI</sequence>
<dbReference type="GO" id="GO:0015185">
    <property type="term" value="F:gamma-aminobutyric acid transmembrane transporter activity"/>
    <property type="evidence" value="ECO:0000318"/>
    <property type="project" value="GO_Central"/>
</dbReference>
<dbReference type="RefSeq" id="XP_021843727.1">
    <property type="nucleotide sequence ID" value="XM_021988035.2"/>
</dbReference>
<proteinExistence type="predicted"/>
<dbReference type="AlphaFoldDB" id="A0A9R0I712"/>
<dbReference type="GO" id="GO:0003333">
    <property type="term" value="P:amino acid transmembrane transport"/>
    <property type="evidence" value="ECO:0000318"/>
    <property type="project" value="GO_Central"/>
</dbReference>
<feature type="domain" description="Amino acid transporter transmembrane" evidence="8">
    <location>
        <begin position="33"/>
        <end position="433"/>
    </location>
</feature>
<dbReference type="Pfam" id="PF01490">
    <property type="entry name" value="Aa_trans"/>
    <property type="match status" value="1"/>
</dbReference>
<dbReference type="GeneID" id="110783693"/>
<feature type="transmembrane region" description="Helical" evidence="7">
    <location>
        <begin position="413"/>
        <end position="434"/>
    </location>
</feature>
<comment type="subcellular location">
    <subcellularLocation>
        <location evidence="1">Membrane</location>
    </subcellularLocation>
</comment>
<feature type="transmembrane region" description="Helical" evidence="7">
    <location>
        <begin position="264"/>
        <end position="284"/>
    </location>
</feature>
<reference evidence="9" key="1">
    <citation type="journal article" date="2021" name="Nat. Commun.">
        <title>Genomic analyses provide insights into spinach domestication and the genetic basis of agronomic traits.</title>
        <authorList>
            <person name="Cai X."/>
            <person name="Sun X."/>
            <person name="Xu C."/>
            <person name="Sun H."/>
            <person name="Wang X."/>
            <person name="Ge C."/>
            <person name="Zhang Z."/>
            <person name="Wang Q."/>
            <person name="Fei Z."/>
            <person name="Jiao C."/>
            <person name="Wang Q."/>
        </authorList>
    </citation>
    <scope>NUCLEOTIDE SEQUENCE [LARGE SCALE GENOMIC DNA]</scope>
    <source>
        <strain evidence="9">cv. Varoflay</strain>
    </source>
</reference>
<evidence type="ECO:0000256" key="3">
    <source>
        <dbReference type="ARBA" id="ARBA00022692"/>
    </source>
</evidence>
<reference evidence="10" key="2">
    <citation type="submission" date="2025-08" db="UniProtKB">
        <authorList>
            <consortium name="RefSeq"/>
        </authorList>
    </citation>
    <scope>IDENTIFICATION</scope>
    <source>
        <tissue evidence="10">Leaf</tissue>
    </source>
</reference>
<dbReference type="PANTHER" id="PTHR48017">
    <property type="entry name" value="OS05G0424000 PROTEIN-RELATED"/>
    <property type="match status" value="1"/>
</dbReference>
<dbReference type="GO" id="GO:0005886">
    <property type="term" value="C:plasma membrane"/>
    <property type="evidence" value="ECO:0000318"/>
    <property type="project" value="GO_Central"/>
</dbReference>
<protein>
    <submittedName>
        <fullName evidence="10">GABA transporter 1</fullName>
    </submittedName>
</protein>
<evidence type="ECO:0000313" key="9">
    <source>
        <dbReference type="Proteomes" id="UP000813463"/>
    </source>
</evidence>
<feature type="transmembrane region" description="Helical" evidence="7">
    <location>
        <begin position="224"/>
        <end position="243"/>
    </location>
</feature>
<accession>A0A9R0I712</accession>
<feature type="transmembrane region" description="Helical" evidence="7">
    <location>
        <begin position="357"/>
        <end position="377"/>
    </location>
</feature>
<keyword evidence="2" id="KW-0813">Transport</keyword>
<keyword evidence="5 7" id="KW-1133">Transmembrane helix</keyword>
<dbReference type="GO" id="GO:0015812">
    <property type="term" value="P:gamma-aminobutyric acid transport"/>
    <property type="evidence" value="ECO:0000318"/>
    <property type="project" value="GO_Central"/>
</dbReference>
<name>A0A9R0I712_SPIOL</name>
<gene>
    <name evidence="10" type="primary">LOC110783693</name>
</gene>
<evidence type="ECO:0000256" key="7">
    <source>
        <dbReference type="SAM" id="Phobius"/>
    </source>
</evidence>
<dbReference type="Proteomes" id="UP000813463">
    <property type="component" value="Chromosome 4"/>
</dbReference>
<evidence type="ECO:0000256" key="5">
    <source>
        <dbReference type="ARBA" id="ARBA00022989"/>
    </source>
</evidence>
<evidence type="ECO:0000256" key="2">
    <source>
        <dbReference type="ARBA" id="ARBA00022448"/>
    </source>
</evidence>
<keyword evidence="9" id="KW-1185">Reference proteome</keyword>
<keyword evidence="6 7" id="KW-0472">Membrane</keyword>
<keyword evidence="3 7" id="KW-0812">Transmembrane</keyword>
<feature type="transmembrane region" description="Helical" evidence="7">
    <location>
        <begin position="184"/>
        <end position="204"/>
    </location>
</feature>
<evidence type="ECO:0000256" key="4">
    <source>
        <dbReference type="ARBA" id="ARBA00022970"/>
    </source>
</evidence>
<evidence type="ECO:0000313" key="10">
    <source>
        <dbReference type="RefSeq" id="XP_021843727.1"/>
    </source>
</evidence>
<evidence type="ECO:0000256" key="1">
    <source>
        <dbReference type="ARBA" id="ARBA00004370"/>
    </source>
</evidence>
<feature type="transmembrane region" description="Helical" evidence="7">
    <location>
        <begin position="308"/>
        <end position="336"/>
    </location>
</feature>
<dbReference type="KEGG" id="soe:110783693"/>
<feature type="transmembrane region" description="Helical" evidence="7">
    <location>
        <begin position="156"/>
        <end position="177"/>
    </location>
</feature>